<reference evidence="11" key="1">
    <citation type="submission" date="2025-05" db="UniProtKB">
        <authorList>
            <consortium name="RefSeq"/>
        </authorList>
    </citation>
    <scope>NUCLEOTIDE SEQUENCE [LARGE SCALE GENOMIC DNA]</scope>
</reference>
<keyword evidence="7" id="KW-0804">Transcription</keyword>
<evidence type="ECO:0000259" key="10">
    <source>
        <dbReference type="PROSITE" id="PS51843"/>
    </source>
</evidence>
<evidence type="ECO:0000256" key="6">
    <source>
        <dbReference type="ARBA" id="ARBA00023015"/>
    </source>
</evidence>
<dbReference type="Gene3D" id="1.10.565.10">
    <property type="entry name" value="Retinoid X Receptor"/>
    <property type="match status" value="1"/>
</dbReference>
<dbReference type="PRINTS" id="PR00398">
    <property type="entry name" value="STRDHORMONER"/>
</dbReference>
<dbReference type="GO" id="GO:0000122">
    <property type="term" value="P:negative regulation of transcription by RNA polymerase II"/>
    <property type="evidence" value="ECO:0007669"/>
    <property type="project" value="TreeGrafter"/>
</dbReference>
<evidence type="ECO:0000256" key="7">
    <source>
        <dbReference type="ARBA" id="ARBA00023163"/>
    </source>
</evidence>
<comment type="subcellular location">
    <subcellularLocation>
        <location evidence="2">Cytoplasm</location>
    </subcellularLocation>
    <subcellularLocation>
        <location evidence="1">Nucleus</location>
    </subcellularLocation>
</comment>
<keyword evidence="8" id="KW-0675">Receptor</keyword>
<gene>
    <name evidence="12" type="primary">LOC110081661</name>
</gene>
<evidence type="ECO:0000313" key="11">
    <source>
        <dbReference type="Proteomes" id="UP001652642"/>
    </source>
</evidence>
<evidence type="ECO:0000256" key="5">
    <source>
        <dbReference type="ARBA" id="ARBA00022491"/>
    </source>
</evidence>
<reference evidence="12" key="2">
    <citation type="submission" date="2025-08" db="UniProtKB">
        <authorList>
            <consortium name="RefSeq"/>
        </authorList>
    </citation>
    <scope>IDENTIFICATION</scope>
</reference>
<dbReference type="RefSeq" id="XP_020654258.2">
    <property type="nucleotide sequence ID" value="XM_020798599.2"/>
</dbReference>
<keyword evidence="4" id="KW-0963">Cytoplasm</keyword>
<evidence type="ECO:0000256" key="1">
    <source>
        <dbReference type="ARBA" id="ARBA00004123"/>
    </source>
</evidence>
<comment type="similarity">
    <text evidence="3">Belongs to the nuclear hormone receptor family. NR0 subfamily.</text>
</comment>
<evidence type="ECO:0000256" key="9">
    <source>
        <dbReference type="ARBA" id="ARBA00023242"/>
    </source>
</evidence>
<dbReference type="SMART" id="SM00430">
    <property type="entry name" value="HOLI"/>
    <property type="match status" value="1"/>
</dbReference>
<dbReference type="AlphaFoldDB" id="A0A6J0U357"/>
<evidence type="ECO:0000256" key="8">
    <source>
        <dbReference type="ARBA" id="ARBA00023170"/>
    </source>
</evidence>
<protein>
    <submittedName>
        <fullName evidence="12">Nuclear receptor subfamily 0 group B member 2-like</fullName>
    </submittedName>
</protein>
<keyword evidence="11" id="KW-1185">Reference proteome</keyword>
<accession>A0A6J0U357</accession>
<dbReference type="SUPFAM" id="SSF48508">
    <property type="entry name" value="Nuclear receptor ligand-binding domain"/>
    <property type="match status" value="1"/>
</dbReference>
<dbReference type="PANTHER" id="PTHR24081:SF11">
    <property type="entry name" value="NR LBD DOMAIN-CONTAINING PROTEIN"/>
    <property type="match status" value="1"/>
</dbReference>
<evidence type="ECO:0000256" key="4">
    <source>
        <dbReference type="ARBA" id="ARBA00022490"/>
    </source>
</evidence>
<name>A0A6J0U357_9SAUR</name>
<dbReference type="OrthoDB" id="9926883at2759"/>
<keyword evidence="9" id="KW-0539">Nucleus</keyword>
<feature type="domain" description="NR LBD" evidence="10">
    <location>
        <begin position="19"/>
        <end position="271"/>
    </location>
</feature>
<dbReference type="PROSITE" id="PS51843">
    <property type="entry name" value="NR_LBD"/>
    <property type="match status" value="1"/>
</dbReference>
<dbReference type="GeneID" id="110081661"/>
<dbReference type="GO" id="GO:0005737">
    <property type="term" value="C:cytoplasm"/>
    <property type="evidence" value="ECO:0007669"/>
    <property type="project" value="UniProtKB-SubCell"/>
</dbReference>
<evidence type="ECO:0000256" key="3">
    <source>
        <dbReference type="ARBA" id="ARBA00006647"/>
    </source>
</evidence>
<keyword evidence="5" id="KW-0678">Repressor</keyword>
<dbReference type="InterPro" id="IPR000536">
    <property type="entry name" value="Nucl_hrmn_rcpt_lig-bd"/>
</dbReference>
<dbReference type="InterPro" id="IPR001723">
    <property type="entry name" value="Nuclear_hrmn_rcpt"/>
</dbReference>
<dbReference type="Proteomes" id="UP001652642">
    <property type="component" value="Chromosome 1"/>
</dbReference>
<evidence type="ECO:0000313" key="12">
    <source>
        <dbReference type="RefSeq" id="XP_020654258.2"/>
    </source>
</evidence>
<keyword evidence="6" id="KW-0805">Transcription regulation</keyword>
<organism evidence="11 12">
    <name type="scientific">Pogona vitticeps</name>
    <name type="common">central bearded dragon</name>
    <dbReference type="NCBI Taxonomy" id="103695"/>
    <lineage>
        <taxon>Eukaryota</taxon>
        <taxon>Metazoa</taxon>
        <taxon>Chordata</taxon>
        <taxon>Craniata</taxon>
        <taxon>Vertebrata</taxon>
        <taxon>Euteleostomi</taxon>
        <taxon>Lepidosauria</taxon>
        <taxon>Squamata</taxon>
        <taxon>Bifurcata</taxon>
        <taxon>Unidentata</taxon>
        <taxon>Episquamata</taxon>
        <taxon>Toxicofera</taxon>
        <taxon>Iguania</taxon>
        <taxon>Acrodonta</taxon>
        <taxon>Agamidae</taxon>
        <taxon>Amphibolurinae</taxon>
        <taxon>Pogona</taxon>
    </lineage>
</organism>
<dbReference type="Pfam" id="PF00104">
    <property type="entry name" value="Hormone_recep"/>
    <property type="match status" value="1"/>
</dbReference>
<dbReference type="PANTHER" id="PTHR24081">
    <property type="entry name" value="NUCLEAR RECEPTOR SUBFAMILY 0 GROUP B"/>
    <property type="match status" value="1"/>
</dbReference>
<dbReference type="GO" id="GO:0003714">
    <property type="term" value="F:transcription corepressor activity"/>
    <property type="evidence" value="ECO:0007669"/>
    <property type="project" value="TreeGrafter"/>
</dbReference>
<dbReference type="InParanoid" id="A0A6J0U357"/>
<dbReference type="GO" id="GO:0005634">
    <property type="term" value="C:nucleus"/>
    <property type="evidence" value="ECO:0007669"/>
    <property type="project" value="UniProtKB-SubCell"/>
</dbReference>
<sequence>MDASVPFENSGKCCNDMVSSSNILYQILNCEEQQKTRMVHQHLLLPPLLPKIHCPCEVNRRVILKTPNITCTRASEVLLKTIMFIRNLPSFFQLPPEDQLLLMRHSWVPLFILGLAQDQVDFELEELSAPSLLKMILLNQYVTDHVKLESSPLGSSFVEVQKIKNFLGKVWKADISAREYAYLKGIVLFHPDVRDLKYRHYVQTLQQEAQHALMECISMIYSRSLRRYTWIMELLGFLRSFHTDTVRELFFTPLLGNISLSSFLLDILYSKQ</sequence>
<evidence type="ECO:0000256" key="2">
    <source>
        <dbReference type="ARBA" id="ARBA00004496"/>
    </source>
</evidence>
<dbReference type="InterPro" id="IPR033544">
    <property type="entry name" value="NR0B1/2"/>
</dbReference>
<proteinExistence type="inferred from homology"/>
<dbReference type="InterPro" id="IPR035500">
    <property type="entry name" value="NHR-like_dom_sf"/>
</dbReference>
<dbReference type="KEGG" id="pvt:110081661"/>